<dbReference type="PANTHER" id="PTHR37393">
    <property type="entry name" value="AT-RICH INTERACTIVE DOMAIN-CONTAINING PROTEIN 1A-LIKE"/>
    <property type="match status" value="1"/>
</dbReference>
<feature type="compositionally biased region" description="Basic and acidic residues" evidence="5">
    <location>
        <begin position="734"/>
        <end position="751"/>
    </location>
</feature>
<dbReference type="CDD" id="cd16449">
    <property type="entry name" value="RING-HC"/>
    <property type="match status" value="1"/>
</dbReference>
<organism evidence="7 8">
    <name type="scientific">Dillenia turbinata</name>
    <dbReference type="NCBI Taxonomy" id="194707"/>
    <lineage>
        <taxon>Eukaryota</taxon>
        <taxon>Viridiplantae</taxon>
        <taxon>Streptophyta</taxon>
        <taxon>Embryophyta</taxon>
        <taxon>Tracheophyta</taxon>
        <taxon>Spermatophyta</taxon>
        <taxon>Magnoliopsida</taxon>
        <taxon>eudicotyledons</taxon>
        <taxon>Gunneridae</taxon>
        <taxon>Pentapetalae</taxon>
        <taxon>Dilleniales</taxon>
        <taxon>Dilleniaceae</taxon>
        <taxon>Dillenia</taxon>
    </lineage>
</organism>
<feature type="region of interest" description="Disordered" evidence="5">
    <location>
        <begin position="326"/>
        <end position="347"/>
    </location>
</feature>
<dbReference type="SUPFAM" id="SSF57850">
    <property type="entry name" value="RING/U-box"/>
    <property type="match status" value="1"/>
</dbReference>
<keyword evidence="8" id="KW-1185">Reference proteome</keyword>
<feature type="domain" description="RING-type" evidence="6">
    <location>
        <begin position="20"/>
        <end position="59"/>
    </location>
</feature>
<feature type="compositionally biased region" description="Basic and acidic residues" evidence="5">
    <location>
        <begin position="1485"/>
        <end position="1501"/>
    </location>
</feature>
<feature type="region of interest" description="Disordered" evidence="5">
    <location>
        <begin position="975"/>
        <end position="1014"/>
    </location>
</feature>
<dbReference type="Proteomes" id="UP001370490">
    <property type="component" value="Unassembled WGS sequence"/>
</dbReference>
<keyword evidence="3" id="KW-0862">Zinc</keyword>
<feature type="compositionally biased region" description="Basic and acidic residues" evidence="5">
    <location>
        <begin position="808"/>
        <end position="821"/>
    </location>
</feature>
<feature type="compositionally biased region" description="Low complexity" evidence="5">
    <location>
        <begin position="570"/>
        <end position="588"/>
    </location>
</feature>
<feature type="region of interest" description="Disordered" evidence="5">
    <location>
        <begin position="859"/>
        <end position="955"/>
    </location>
</feature>
<keyword evidence="1" id="KW-0479">Metal-binding</keyword>
<evidence type="ECO:0000256" key="2">
    <source>
        <dbReference type="ARBA" id="ARBA00022771"/>
    </source>
</evidence>
<proteinExistence type="predicted"/>
<evidence type="ECO:0000256" key="4">
    <source>
        <dbReference type="PROSITE-ProRule" id="PRU00175"/>
    </source>
</evidence>
<feature type="compositionally biased region" description="Low complexity" evidence="5">
    <location>
        <begin position="540"/>
        <end position="560"/>
    </location>
</feature>
<evidence type="ECO:0000313" key="8">
    <source>
        <dbReference type="Proteomes" id="UP001370490"/>
    </source>
</evidence>
<feature type="region of interest" description="Disordered" evidence="5">
    <location>
        <begin position="694"/>
        <end position="759"/>
    </location>
</feature>
<name>A0AAN8ZF66_9MAGN</name>
<feature type="compositionally biased region" description="Low complexity" evidence="5">
    <location>
        <begin position="276"/>
        <end position="290"/>
    </location>
</feature>
<dbReference type="SUPFAM" id="SSF49599">
    <property type="entry name" value="TRAF domain-like"/>
    <property type="match status" value="1"/>
</dbReference>
<feature type="compositionally biased region" description="Low complexity" evidence="5">
    <location>
        <begin position="381"/>
        <end position="397"/>
    </location>
</feature>
<feature type="region of interest" description="Disordered" evidence="5">
    <location>
        <begin position="614"/>
        <end position="642"/>
    </location>
</feature>
<dbReference type="PANTHER" id="PTHR37393:SF1">
    <property type="entry name" value="AT-RICH INTERACTIVE DOMAIN-CONTAINING PROTEIN 1A-LIKE"/>
    <property type="match status" value="1"/>
</dbReference>
<feature type="region of interest" description="Disordered" evidence="5">
    <location>
        <begin position="254"/>
        <end position="290"/>
    </location>
</feature>
<dbReference type="PROSITE" id="PS00518">
    <property type="entry name" value="ZF_RING_1"/>
    <property type="match status" value="1"/>
</dbReference>
<comment type="caution">
    <text evidence="7">The sequence shown here is derived from an EMBL/GenBank/DDBJ whole genome shotgun (WGS) entry which is preliminary data.</text>
</comment>
<reference evidence="7 8" key="1">
    <citation type="submission" date="2023-12" db="EMBL/GenBank/DDBJ databases">
        <title>A high-quality genome assembly for Dillenia turbinata (Dilleniales).</title>
        <authorList>
            <person name="Chanderbali A."/>
        </authorList>
    </citation>
    <scope>NUCLEOTIDE SEQUENCE [LARGE SCALE GENOMIC DNA]</scope>
    <source>
        <strain evidence="7">LSX21</strain>
        <tissue evidence="7">Leaf</tissue>
    </source>
</reference>
<feature type="compositionally biased region" description="Pro residues" evidence="5">
    <location>
        <begin position="912"/>
        <end position="925"/>
    </location>
</feature>
<gene>
    <name evidence="7" type="ORF">RJ641_032806</name>
</gene>
<sequence>MGFDNECILNIQSLVGEYFCPVCRLLVYPNEAMQSQCTHLYCKPCLTYVVSTTRACPYDGYLVTEADSKPLLETNTALAETIGKIAVHCLYHKSGCTWQGPLSDCSSHCSECAFGNSPVVCNRCSVQIVHRQVQEHAQNCHGVQSQVQQVEGAQEAASQAVAASTDQSQASSQVVIPASQSQSSQAVAPSVQDPSQQSQSSIQPQPVGQAPVSTAEQWYQQQQLQYQQYYQQYPGYDPYQQQYQQYYPYQQQQFQQQPAQAQPLHAQRQHPTQVYAQPQNQPQPQAPAQAQPLLQSQPLPQTHVQTNTLPQPQNLVQVNQQQFHPSVPLHPQMSSQPHPTPSGQLLPQQQPYMQAQSQPLQPYAHQYPQGPLQQQPPIQMQLPQTQVQSQQHSQFGQPHHHPPHSQTQPQPQLQQPQMQVQAQTQQSQPPHSVSQTPHLPAPAVTGYHSYPQPLPHQQMPPQQPPVPMHSQAGQVPQHPVQLKNQFAQPFPQMRPPNSQPPLPNQQQLANLPRGQVPPTQQQVLPHGSQPGHVVHQRPGQPTQQPAALQYAQQQPVQPFPVSGQNQLHHQGPFVQQQSQQPVQSQLRPQGPPNSYQPHSQAYPQLQQQNVVTSHHGRPMMPNHGFLSQPFQQSPAGVSVGGHLRPMQLSAGQVPANQNLSVRTNNQLQTSAGQPIHLQQPSHLASGETLKSSFDKQADQMAEKSADEGEAGDSSVSAARKDTNVVVATSGDGNDSVKNKVLKYDNDSKPIGDENSQVTEVKNKTNQADASAKNPWAQDKAVGAKLEPLSGEQSVEPANSDKNGAISVDKVDNASSDAKENVDAAPVEVPLQKLASLDEQSAKAYKDVVDASGEVQVSAGGAQIVSQERNPLGPGFDSRSGFSVSGQVQGKVSMQSHGSFSNPQRPPSSAALPMPPHGPPHLPQLPGPSAQLRPQGHNYSGFPAQPPLQSQPHGAFPTEIARSGMLGQGSSLSFGGGAVDMAPSQSVASPGQYNQSQVPRPQTGLPRFSQGEPAAGLPSGVFPPGSFDSRGGMARVPPQHPPNLAESDAFSNQRPAFLDGRQSDSHIPGSLDQMPFNQRPNGAPSLDSAVQGLRDDRFKPLPEERLSLFPMDSAKRAIGRGEFEEDFRKFHGPSHLDLEPGLKLGGYPPPGLGDRVPHVFGRDVPPRHLDNEAGATSGPPRFLPPYRPGGTSLRPNDVGDRHGPFGTHDDYVGLADSARRPDFVAPGRGFGRPHMDGMSPRSPLRDYPSIGLHRFGGLPGGPRGEPYLDDFNSRDPRAFGEGSKAFNSPLDPVGNPIRESRFPGLPGHLRRGELDGPPINHLRGGDMIGPDMPGHLRKGEGPGPHHLPGHLRFGEPAGFGNIPGHARMGEFLGPGNFHHESFGGKSNHPRLGEPAFRSSYSLHGYPNEGGFYAGDMESFEHSRKRKPPSMGWCRICKVDCETVEGLDLHSQTREHQKMAMDMVLSIKQQSKKKQKITSNNQLSADDASKPRKVGLEGRGNKR</sequence>
<dbReference type="PROSITE" id="PS50089">
    <property type="entry name" value="ZF_RING_2"/>
    <property type="match status" value="1"/>
</dbReference>
<feature type="compositionally biased region" description="Low complexity" evidence="5">
    <location>
        <begin position="404"/>
        <end position="432"/>
    </location>
</feature>
<dbReference type="GO" id="GO:0008270">
    <property type="term" value="F:zinc ion binding"/>
    <property type="evidence" value="ECO:0007669"/>
    <property type="project" value="UniProtKB-KW"/>
</dbReference>
<evidence type="ECO:0000256" key="3">
    <source>
        <dbReference type="ARBA" id="ARBA00022833"/>
    </source>
</evidence>
<dbReference type="InterPro" id="IPR013083">
    <property type="entry name" value="Znf_RING/FYVE/PHD"/>
</dbReference>
<dbReference type="InterPro" id="IPR017907">
    <property type="entry name" value="Znf_RING_CS"/>
</dbReference>
<feature type="compositionally biased region" description="Polar residues" evidence="5">
    <location>
        <begin position="790"/>
        <end position="801"/>
    </location>
</feature>
<feature type="region of interest" description="Disordered" evidence="5">
    <location>
        <begin position="184"/>
        <end position="209"/>
    </location>
</feature>
<feature type="region of interest" description="Disordered" evidence="5">
    <location>
        <begin position="381"/>
        <end position="599"/>
    </location>
</feature>
<evidence type="ECO:0000259" key="6">
    <source>
        <dbReference type="PROSITE" id="PS50089"/>
    </source>
</evidence>
<dbReference type="Gene3D" id="3.30.40.10">
    <property type="entry name" value="Zinc/RING finger domain, C3HC4 (zinc finger)"/>
    <property type="match status" value="1"/>
</dbReference>
<feature type="compositionally biased region" description="Polar residues" evidence="5">
    <location>
        <begin position="879"/>
        <end position="902"/>
    </location>
</feature>
<feature type="compositionally biased region" description="Pro residues" evidence="5">
    <location>
        <begin position="492"/>
        <end position="503"/>
    </location>
</feature>
<feature type="compositionally biased region" description="Polar residues" evidence="5">
    <location>
        <begin position="332"/>
        <end position="343"/>
    </location>
</feature>
<feature type="region of interest" description="Disordered" evidence="5">
    <location>
        <begin position="1466"/>
        <end position="1501"/>
    </location>
</feature>
<dbReference type="EMBL" id="JBAMMX010000007">
    <property type="protein sequence ID" value="KAK6935776.1"/>
    <property type="molecule type" value="Genomic_DNA"/>
</dbReference>
<evidence type="ECO:0000256" key="1">
    <source>
        <dbReference type="ARBA" id="ARBA00022723"/>
    </source>
</evidence>
<feature type="compositionally biased region" description="Basic and acidic residues" evidence="5">
    <location>
        <begin position="694"/>
        <end position="706"/>
    </location>
</feature>
<protein>
    <recommendedName>
        <fullName evidence="6">RING-type domain-containing protein</fullName>
    </recommendedName>
</protein>
<dbReference type="InterPro" id="IPR001841">
    <property type="entry name" value="Znf_RING"/>
</dbReference>
<keyword evidence="2 4" id="KW-0863">Zinc-finger</keyword>
<evidence type="ECO:0000256" key="5">
    <source>
        <dbReference type="SAM" id="MobiDB-lite"/>
    </source>
</evidence>
<accession>A0AAN8ZF66</accession>
<evidence type="ECO:0000313" key="7">
    <source>
        <dbReference type="EMBL" id="KAK6935776.1"/>
    </source>
</evidence>
<feature type="compositionally biased region" description="Polar residues" evidence="5">
    <location>
        <begin position="982"/>
        <end position="999"/>
    </location>
</feature>
<feature type="region of interest" description="Disordered" evidence="5">
    <location>
        <begin position="788"/>
        <end position="824"/>
    </location>
</feature>
<feature type="compositionally biased region" description="Low complexity" evidence="5">
    <location>
        <begin position="254"/>
        <end position="263"/>
    </location>
</feature>